<gene>
    <name evidence="9" type="ORF">BCR43DRAFT_468386</name>
</gene>
<dbReference type="EMBL" id="MCGN01000002">
    <property type="protein sequence ID" value="ORZ00330.1"/>
    <property type="molecule type" value="Genomic_DNA"/>
</dbReference>
<dbReference type="InParanoid" id="A0A1X2HLS0"/>
<dbReference type="InterPro" id="IPR045087">
    <property type="entry name" value="Cu-oxidase_fam"/>
</dbReference>
<name>A0A1X2HLS0_SYNRA</name>
<dbReference type="Pfam" id="PF07732">
    <property type="entry name" value="Cu-oxidase_3"/>
    <property type="match status" value="1"/>
</dbReference>
<evidence type="ECO:0000259" key="7">
    <source>
        <dbReference type="Pfam" id="PF07731"/>
    </source>
</evidence>
<evidence type="ECO:0000256" key="2">
    <source>
        <dbReference type="ARBA" id="ARBA00022723"/>
    </source>
</evidence>
<evidence type="ECO:0000313" key="10">
    <source>
        <dbReference type="Proteomes" id="UP000242180"/>
    </source>
</evidence>
<organism evidence="9 10">
    <name type="scientific">Syncephalastrum racemosum</name>
    <name type="common">Filamentous fungus</name>
    <dbReference type="NCBI Taxonomy" id="13706"/>
    <lineage>
        <taxon>Eukaryota</taxon>
        <taxon>Fungi</taxon>
        <taxon>Fungi incertae sedis</taxon>
        <taxon>Mucoromycota</taxon>
        <taxon>Mucoromycotina</taxon>
        <taxon>Mucoromycetes</taxon>
        <taxon>Mucorales</taxon>
        <taxon>Syncephalastraceae</taxon>
        <taxon>Syncephalastrum</taxon>
    </lineage>
</organism>
<feature type="signal peptide" evidence="5">
    <location>
        <begin position="1"/>
        <end position="19"/>
    </location>
</feature>
<feature type="domain" description="Plastocyanin-like" evidence="8">
    <location>
        <begin position="44"/>
        <end position="147"/>
    </location>
</feature>
<accession>A0A1X2HLS0</accession>
<dbReference type="STRING" id="13706.A0A1X2HLS0"/>
<dbReference type="PANTHER" id="PTHR11709">
    <property type="entry name" value="MULTI-COPPER OXIDASE"/>
    <property type="match status" value="1"/>
</dbReference>
<evidence type="ECO:0000256" key="4">
    <source>
        <dbReference type="ARBA" id="ARBA00023008"/>
    </source>
</evidence>
<dbReference type="Proteomes" id="UP000242180">
    <property type="component" value="Unassembled WGS sequence"/>
</dbReference>
<keyword evidence="10" id="KW-1185">Reference proteome</keyword>
<dbReference type="Gene3D" id="2.60.40.420">
    <property type="entry name" value="Cupredoxins - blue copper proteins"/>
    <property type="match status" value="3"/>
</dbReference>
<evidence type="ECO:0000256" key="1">
    <source>
        <dbReference type="ARBA" id="ARBA00010609"/>
    </source>
</evidence>
<dbReference type="CDD" id="cd04207">
    <property type="entry name" value="CuRO_3_LCC_like"/>
    <property type="match status" value="1"/>
</dbReference>
<dbReference type="InterPro" id="IPR011706">
    <property type="entry name" value="Cu-oxidase_C"/>
</dbReference>
<dbReference type="AlphaFoldDB" id="A0A1X2HLS0"/>
<feature type="domain" description="Plastocyanin-like" evidence="6">
    <location>
        <begin position="173"/>
        <end position="301"/>
    </location>
</feature>
<comment type="similarity">
    <text evidence="1">Belongs to the multicopper oxidase family.</text>
</comment>
<dbReference type="GO" id="GO:0005507">
    <property type="term" value="F:copper ion binding"/>
    <property type="evidence" value="ECO:0007669"/>
    <property type="project" value="InterPro"/>
</dbReference>
<dbReference type="OMA" id="ENIGAWM"/>
<proteinExistence type="inferred from homology"/>
<keyword evidence="4" id="KW-0186">Copper</keyword>
<keyword evidence="3" id="KW-0560">Oxidoreductase</keyword>
<sequence length="527" mass="59122">MRSFLSILAVSSAASVASAALRRFDLNITSNLLNPDCHTGLIPAPLVNNQFQGPAIRVAQGDDVEITVRNMMDEPSASTSVHFHGIRQIGTVESDGVPGVTQIAIPPDESFVYKFRVVGQTGTYFYHAHVGMQDDTVQGPFIVHPDEESMPEEMEAHVDEPLQEGPYRYDGERILQLSEWWHQDFMSREQYYMGEKFVFDHGADSILLNGRTVHQANYEDEEIGMEDDESCMGYSALDVAPGKTYRVRIIGAQTFRTLALAFAQHKLTIIEVDGQLVEPYETDWLEIGPGQRFSVLLETHAKPPTRDGLVPIATGYRWRHRAAGGPTENGFAYLRYSEDGMPDLRGVHKPVLVGKNATADQDPDWIWPEITPLVEEPGSAEILSREADRVIKLRSASTKFANNQTRYLMNGRMPFNNVFGGHNCLIHPWHTHGHSHYLIASGPGEYDHALHKDIRNFPNPVYKDVSLVYPSEADTNGQGCGWTKVRIYADNPGVWAVHCHITSHMMQGKFAVLEESPELIESHRLYK</sequence>
<feature type="domain" description="Plastocyanin-like" evidence="7">
    <location>
        <begin position="415"/>
        <end position="517"/>
    </location>
</feature>
<evidence type="ECO:0000259" key="6">
    <source>
        <dbReference type="Pfam" id="PF00394"/>
    </source>
</evidence>
<dbReference type="Pfam" id="PF00394">
    <property type="entry name" value="Cu-oxidase"/>
    <property type="match status" value="1"/>
</dbReference>
<dbReference type="InterPro" id="IPR008972">
    <property type="entry name" value="Cupredoxin"/>
</dbReference>
<dbReference type="SUPFAM" id="SSF49503">
    <property type="entry name" value="Cupredoxins"/>
    <property type="match status" value="3"/>
</dbReference>
<evidence type="ECO:0000256" key="5">
    <source>
        <dbReference type="SAM" id="SignalP"/>
    </source>
</evidence>
<keyword evidence="5" id="KW-0732">Signal</keyword>
<keyword evidence="2" id="KW-0479">Metal-binding</keyword>
<dbReference type="InterPro" id="IPR001117">
    <property type="entry name" value="Cu-oxidase_2nd"/>
</dbReference>
<dbReference type="InterPro" id="IPR011707">
    <property type="entry name" value="Cu-oxidase-like_N"/>
</dbReference>
<reference evidence="9 10" key="1">
    <citation type="submission" date="2016-07" db="EMBL/GenBank/DDBJ databases">
        <title>Pervasive Adenine N6-methylation of Active Genes in Fungi.</title>
        <authorList>
            <consortium name="DOE Joint Genome Institute"/>
            <person name="Mondo S.J."/>
            <person name="Dannebaum R.O."/>
            <person name="Kuo R.C."/>
            <person name="Labutti K."/>
            <person name="Haridas S."/>
            <person name="Kuo A."/>
            <person name="Salamov A."/>
            <person name="Ahrendt S.R."/>
            <person name="Lipzen A."/>
            <person name="Sullivan W."/>
            <person name="Andreopoulos W.B."/>
            <person name="Clum A."/>
            <person name="Lindquist E."/>
            <person name="Daum C."/>
            <person name="Ramamoorthy G.K."/>
            <person name="Gryganskyi A."/>
            <person name="Culley D."/>
            <person name="Magnuson J.K."/>
            <person name="James T.Y."/>
            <person name="O'Malley M.A."/>
            <person name="Stajich J.E."/>
            <person name="Spatafora J.W."/>
            <person name="Visel A."/>
            <person name="Grigoriev I.V."/>
        </authorList>
    </citation>
    <scope>NUCLEOTIDE SEQUENCE [LARGE SCALE GENOMIC DNA]</scope>
    <source>
        <strain evidence="9 10">NRRL 2496</strain>
    </source>
</reference>
<protein>
    <submittedName>
        <fullName evidence="9">Multicopper oxidase-domain-containing protein</fullName>
    </submittedName>
</protein>
<feature type="chain" id="PRO_5012710564" evidence="5">
    <location>
        <begin position="20"/>
        <end position="527"/>
    </location>
</feature>
<dbReference type="PANTHER" id="PTHR11709:SF394">
    <property type="entry name" value="FI03373P-RELATED"/>
    <property type="match status" value="1"/>
</dbReference>
<evidence type="ECO:0000313" key="9">
    <source>
        <dbReference type="EMBL" id="ORZ00330.1"/>
    </source>
</evidence>
<dbReference type="CDD" id="cd04206">
    <property type="entry name" value="CuRO_1_LCC_like"/>
    <property type="match status" value="1"/>
</dbReference>
<dbReference type="Pfam" id="PF07731">
    <property type="entry name" value="Cu-oxidase_2"/>
    <property type="match status" value="1"/>
</dbReference>
<evidence type="ECO:0000256" key="3">
    <source>
        <dbReference type="ARBA" id="ARBA00023002"/>
    </source>
</evidence>
<dbReference type="GO" id="GO:0016491">
    <property type="term" value="F:oxidoreductase activity"/>
    <property type="evidence" value="ECO:0007669"/>
    <property type="project" value="UniProtKB-KW"/>
</dbReference>
<dbReference type="OrthoDB" id="2121828at2759"/>
<comment type="caution">
    <text evidence="9">The sequence shown here is derived from an EMBL/GenBank/DDBJ whole genome shotgun (WGS) entry which is preliminary data.</text>
</comment>
<evidence type="ECO:0000259" key="8">
    <source>
        <dbReference type="Pfam" id="PF07732"/>
    </source>
</evidence>
<dbReference type="CDD" id="cd04205">
    <property type="entry name" value="CuRO_2_LCC_like"/>
    <property type="match status" value="1"/>
</dbReference>